<evidence type="ECO:0000256" key="1">
    <source>
        <dbReference type="SAM" id="MobiDB-lite"/>
    </source>
</evidence>
<dbReference type="OrthoDB" id="1938923at2759"/>
<keyword evidence="3" id="KW-1185">Reference proteome</keyword>
<evidence type="ECO:0000313" key="3">
    <source>
        <dbReference type="Proteomes" id="UP000825935"/>
    </source>
</evidence>
<evidence type="ECO:0000313" key="2">
    <source>
        <dbReference type="EMBL" id="KAH7428266.1"/>
    </source>
</evidence>
<feature type="compositionally biased region" description="Basic residues" evidence="1">
    <location>
        <begin position="155"/>
        <end position="166"/>
    </location>
</feature>
<protein>
    <submittedName>
        <fullName evidence="2">Uncharacterized protein</fullName>
    </submittedName>
</protein>
<accession>A0A8T2U2Y9</accession>
<dbReference type="EMBL" id="CM035415">
    <property type="protein sequence ID" value="KAH7428267.1"/>
    <property type="molecule type" value="Genomic_DNA"/>
</dbReference>
<reference evidence="2" key="1">
    <citation type="submission" date="2021-08" db="EMBL/GenBank/DDBJ databases">
        <title>WGS assembly of Ceratopteris richardii.</title>
        <authorList>
            <person name="Marchant D.B."/>
            <person name="Chen G."/>
            <person name="Jenkins J."/>
            <person name="Shu S."/>
            <person name="Leebens-Mack J."/>
            <person name="Grimwood J."/>
            <person name="Schmutz J."/>
            <person name="Soltis P."/>
            <person name="Soltis D."/>
            <person name="Chen Z.-H."/>
        </authorList>
    </citation>
    <scope>NUCLEOTIDE SEQUENCE</scope>
    <source>
        <strain evidence="2">Whitten #5841</strain>
        <tissue evidence="2">Leaf</tissue>
    </source>
</reference>
<name>A0A8T2U2Y9_CERRI</name>
<feature type="region of interest" description="Disordered" evidence="1">
    <location>
        <begin position="145"/>
        <end position="173"/>
    </location>
</feature>
<sequence>MGAMSKDLSLEIGHQVQEKNKKKKKKQKGSLQSPKQIVTFDSSKLLKLDEQRAETRKCSMNGSTTPLSKCQSLLVNNPVDAAVEGSGDSQEFVYTASLNSSQETTSMPSHEPSSFLRSALKGGFEEHGNGPRPKLHVHWDASVWEPPSSTVSHTATKKSPKKKKGAPRQGRNSKLSVVIPCMRECHTPQNGRPVPYPNTMVSNCVDNFEEDFPDGDTIEKGCVQDSRWSNSSVIGILEPEWETSDRICLNNEVSIQKALKEEQKTAVIGTHYASESVFGGPLLVGA</sequence>
<comment type="caution">
    <text evidence="2">The sequence shown here is derived from an EMBL/GenBank/DDBJ whole genome shotgun (WGS) entry which is preliminary data.</text>
</comment>
<gene>
    <name evidence="2" type="ORF">KP509_10G083900</name>
</gene>
<organism evidence="2 3">
    <name type="scientific">Ceratopteris richardii</name>
    <name type="common">Triangle waterfern</name>
    <dbReference type="NCBI Taxonomy" id="49495"/>
    <lineage>
        <taxon>Eukaryota</taxon>
        <taxon>Viridiplantae</taxon>
        <taxon>Streptophyta</taxon>
        <taxon>Embryophyta</taxon>
        <taxon>Tracheophyta</taxon>
        <taxon>Polypodiopsida</taxon>
        <taxon>Polypodiidae</taxon>
        <taxon>Polypodiales</taxon>
        <taxon>Pteridineae</taxon>
        <taxon>Pteridaceae</taxon>
        <taxon>Parkerioideae</taxon>
        <taxon>Ceratopteris</taxon>
    </lineage>
</organism>
<feature type="region of interest" description="Disordered" evidence="1">
    <location>
        <begin position="1"/>
        <end position="37"/>
    </location>
</feature>
<dbReference type="AlphaFoldDB" id="A0A8T2U2Y9"/>
<dbReference type="EMBL" id="CM035415">
    <property type="protein sequence ID" value="KAH7428266.1"/>
    <property type="molecule type" value="Genomic_DNA"/>
</dbReference>
<dbReference type="Proteomes" id="UP000825935">
    <property type="component" value="Chromosome 10"/>
</dbReference>
<proteinExistence type="predicted"/>